<sequence>MLYKSVCGINLNLIKAALFIGTYDIFGTITLIVLEIEFFSQMQTQQMVYLSCFSIGIMAAILLIHGAFKLNRHLLIYWICVAVIRIVLQSMLILEIFYYHILESSPYEIVYTTLEVLDYVVLITSFCLVINLYRQLKYRDQNFSRLENEVC</sequence>
<keyword evidence="1" id="KW-0472">Membrane</keyword>
<dbReference type="AlphaFoldDB" id="A0A9N9RW47"/>
<accession>A0A9N9RW47</accession>
<proteinExistence type="predicted"/>
<reference evidence="2" key="2">
    <citation type="submission" date="2022-10" db="EMBL/GenBank/DDBJ databases">
        <authorList>
            <consortium name="ENA_rothamsted_submissions"/>
            <consortium name="culmorum"/>
            <person name="King R."/>
        </authorList>
    </citation>
    <scope>NUCLEOTIDE SEQUENCE</scope>
</reference>
<keyword evidence="1" id="KW-1133">Transmembrane helix</keyword>
<evidence type="ECO:0000256" key="1">
    <source>
        <dbReference type="SAM" id="Phobius"/>
    </source>
</evidence>
<protein>
    <submittedName>
        <fullName evidence="2">Uncharacterized protein</fullName>
    </submittedName>
</protein>
<dbReference type="Proteomes" id="UP001153620">
    <property type="component" value="Chromosome 2"/>
</dbReference>
<feature type="transmembrane region" description="Helical" evidence="1">
    <location>
        <begin position="46"/>
        <end position="68"/>
    </location>
</feature>
<name>A0A9N9RW47_9DIPT</name>
<dbReference type="OrthoDB" id="7785965at2759"/>
<feature type="transmembrane region" description="Helical" evidence="1">
    <location>
        <begin position="119"/>
        <end position="136"/>
    </location>
</feature>
<keyword evidence="3" id="KW-1185">Reference proteome</keyword>
<reference evidence="2" key="1">
    <citation type="submission" date="2022-01" db="EMBL/GenBank/DDBJ databases">
        <authorList>
            <person name="King R."/>
        </authorList>
    </citation>
    <scope>NUCLEOTIDE SEQUENCE</scope>
</reference>
<organism evidence="2 3">
    <name type="scientific">Chironomus riparius</name>
    <dbReference type="NCBI Taxonomy" id="315576"/>
    <lineage>
        <taxon>Eukaryota</taxon>
        <taxon>Metazoa</taxon>
        <taxon>Ecdysozoa</taxon>
        <taxon>Arthropoda</taxon>
        <taxon>Hexapoda</taxon>
        <taxon>Insecta</taxon>
        <taxon>Pterygota</taxon>
        <taxon>Neoptera</taxon>
        <taxon>Endopterygota</taxon>
        <taxon>Diptera</taxon>
        <taxon>Nematocera</taxon>
        <taxon>Chironomoidea</taxon>
        <taxon>Chironomidae</taxon>
        <taxon>Chironominae</taxon>
        <taxon>Chironomus</taxon>
    </lineage>
</organism>
<evidence type="ECO:0000313" key="2">
    <source>
        <dbReference type="EMBL" id="CAG9804892.1"/>
    </source>
</evidence>
<feature type="transmembrane region" description="Helical" evidence="1">
    <location>
        <begin position="75"/>
        <end position="99"/>
    </location>
</feature>
<feature type="transmembrane region" description="Helical" evidence="1">
    <location>
        <begin position="12"/>
        <end position="34"/>
    </location>
</feature>
<dbReference type="EMBL" id="OU895878">
    <property type="protein sequence ID" value="CAG9804892.1"/>
    <property type="molecule type" value="Genomic_DNA"/>
</dbReference>
<gene>
    <name evidence="2" type="ORF">CHIRRI_LOCUS7769</name>
</gene>
<evidence type="ECO:0000313" key="3">
    <source>
        <dbReference type="Proteomes" id="UP001153620"/>
    </source>
</evidence>
<keyword evidence="1" id="KW-0812">Transmembrane</keyword>